<protein>
    <submittedName>
        <fullName evidence="1">Uncharacterized protein</fullName>
    </submittedName>
</protein>
<dbReference type="EMBL" id="FLUO01000002">
    <property type="protein sequence ID" value="SBW11779.1"/>
    <property type="molecule type" value="Genomic_DNA"/>
</dbReference>
<sequence length="67" mass="7320">METFDREALGRLAKALAFIRGADHPVTAVMKRAAETGAEADIKKARAAFMKLKPGERQAAFAMLQED</sequence>
<accession>A0A212KJH0</accession>
<gene>
    <name evidence="1" type="ORF">KL86APRO_20304</name>
</gene>
<reference evidence="1" key="1">
    <citation type="submission" date="2016-04" db="EMBL/GenBank/DDBJ databases">
        <authorList>
            <person name="Evans L.H."/>
            <person name="Alamgir A."/>
            <person name="Owens N."/>
            <person name="Weber N.D."/>
            <person name="Virtaneva K."/>
            <person name="Barbian K."/>
            <person name="Babar A."/>
            <person name="Rosenke K."/>
        </authorList>
    </citation>
    <scope>NUCLEOTIDE SEQUENCE</scope>
    <source>
        <strain evidence="1">86</strain>
    </source>
</reference>
<name>A0A212KJH0_9PROT</name>
<proteinExistence type="predicted"/>
<dbReference type="AlphaFoldDB" id="A0A212KJH0"/>
<organism evidence="1">
    <name type="scientific">uncultured Alphaproteobacteria bacterium</name>
    <dbReference type="NCBI Taxonomy" id="91750"/>
    <lineage>
        <taxon>Bacteria</taxon>
        <taxon>Pseudomonadati</taxon>
        <taxon>Pseudomonadota</taxon>
        <taxon>Alphaproteobacteria</taxon>
        <taxon>environmental samples</taxon>
    </lineage>
</organism>
<evidence type="ECO:0000313" key="1">
    <source>
        <dbReference type="EMBL" id="SBW11779.1"/>
    </source>
</evidence>